<comment type="similarity">
    <text evidence="1">Belongs to the CFAP298 family.</text>
</comment>
<dbReference type="EMBL" id="JALLAZ020001710">
    <property type="protein sequence ID" value="KAL3767271.1"/>
    <property type="molecule type" value="Genomic_DNA"/>
</dbReference>
<evidence type="ECO:0008006" key="5">
    <source>
        <dbReference type="Google" id="ProtNLM"/>
    </source>
</evidence>
<dbReference type="Pfam" id="PF11069">
    <property type="entry name" value="CFAP298"/>
    <property type="match status" value="1"/>
</dbReference>
<dbReference type="PANTHER" id="PTHR13238:SF0">
    <property type="entry name" value="CILIA- AND FLAGELLA-ASSOCIATED PROTEIN 298"/>
    <property type="match status" value="1"/>
</dbReference>
<dbReference type="InterPro" id="IPR021298">
    <property type="entry name" value="CFAP298"/>
</dbReference>
<organism evidence="3 4">
    <name type="scientific">Stephanodiscus triporus</name>
    <dbReference type="NCBI Taxonomy" id="2934178"/>
    <lineage>
        <taxon>Eukaryota</taxon>
        <taxon>Sar</taxon>
        <taxon>Stramenopiles</taxon>
        <taxon>Ochrophyta</taxon>
        <taxon>Bacillariophyta</taxon>
        <taxon>Coscinodiscophyceae</taxon>
        <taxon>Thalassiosirophycidae</taxon>
        <taxon>Stephanodiscales</taxon>
        <taxon>Stephanodiscaceae</taxon>
        <taxon>Stephanodiscus</taxon>
    </lineage>
</organism>
<dbReference type="Proteomes" id="UP001530315">
    <property type="component" value="Unassembled WGS sequence"/>
</dbReference>
<dbReference type="AlphaFoldDB" id="A0ABD3MZA2"/>
<dbReference type="PANTHER" id="PTHR13238">
    <property type="entry name" value="PROTEIN C21ORF59"/>
    <property type="match status" value="1"/>
</dbReference>
<feature type="region of interest" description="Disordered" evidence="2">
    <location>
        <begin position="62"/>
        <end position="97"/>
    </location>
</feature>
<protein>
    <recommendedName>
        <fullName evidence="5">Cilia- and flagella-associated protein 206</fullName>
    </recommendedName>
</protein>
<evidence type="ECO:0000256" key="1">
    <source>
        <dbReference type="ARBA" id="ARBA00009619"/>
    </source>
</evidence>
<feature type="compositionally biased region" description="Basic and acidic residues" evidence="2">
    <location>
        <begin position="63"/>
        <end position="76"/>
    </location>
</feature>
<gene>
    <name evidence="3" type="ORF">ACHAW5_002074</name>
</gene>
<evidence type="ECO:0000313" key="3">
    <source>
        <dbReference type="EMBL" id="KAL3767271.1"/>
    </source>
</evidence>
<proteinExistence type="inferred from homology"/>
<reference evidence="3 4" key="1">
    <citation type="submission" date="2024-10" db="EMBL/GenBank/DDBJ databases">
        <title>Updated reference genomes for cyclostephanoid diatoms.</title>
        <authorList>
            <person name="Roberts W.R."/>
            <person name="Alverson A.J."/>
        </authorList>
    </citation>
    <scope>NUCLEOTIDE SEQUENCE [LARGE SCALE GENOMIC DNA]</scope>
    <source>
        <strain evidence="3 4">AJA276-08</strain>
    </source>
</reference>
<evidence type="ECO:0000313" key="4">
    <source>
        <dbReference type="Proteomes" id="UP001530315"/>
    </source>
</evidence>
<name>A0ABD3MZA2_9STRA</name>
<sequence>MVLINLKSTLGATNTNDEFLYETKASTKVDDLIESLVDIHNARVRSFMIADAVRALATCGAAKRPENDGTDDRGESIDEEVGDNPNNAVDPSGSPPDAHIVEILKREVQSLEEYVDKKQVLNKVPLTLDGIEEKIDSVRGAVTMAYPTGLPEWDAARIVLDDPIEKLRGSHMGGSLFDAKDASLWACNKEFLRGTLISDRLGSCNEKTKVIAKLTAKGAGPPAREPIVSEAERNAMAAFYFKRQEELKGLAQADEDDYLNSQWADPKGMRRKLQGLSDVKTPGELSRLRF</sequence>
<comment type="caution">
    <text evidence="3">The sequence shown here is derived from an EMBL/GenBank/DDBJ whole genome shotgun (WGS) entry which is preliminary data.</text>
</comment>
<keyword evidence="4" id="KW-1185">Reference proteome</keyword>
<accession>A0ABD3MZA2</accession>
<evidence type="ECO:0000256" key="2">
    <source>
        <dbReference type="SAM" id="MobiDB-lite"/>
    </source>
</evidence>